<dbReference type="SUPFAM" id="SSF56059">
    <property type="entry name" value="Glutathione synthetase ATP-binding domain-like"/>
    <property type="match status" value="1"/>
</dbReference>
<dbReference type="InterPro" id="IPR025643">
    <property type="entry name" value="R2K_3"/>
</dbReference>
<reference evidence="2 3" key="1">
    <citation type="submission" date="2017-04" db="EMBL/GenBank/DDBJ databases">
        <authorList>
            <person name="Afonso C.L."/>
            <person name="Miller P.J."/>
            <person name="Scott M.A."/>
            <person name="Spackman E."/>
            <person name="Goraichik I."/>
            <person name="Dimitrov K.M."/>
            <person name="Suarez D.L."/>
            <person name="Swayne D.E."/>
        </authorList>
    </citation>
    <scope>NUCLEOTIDE SEQUENCE [LARGE SCALE GENOMIC DNA]</scope>
    <source>
        <strain evidence="2 3">DSM 23236</strain>
    </source>
</reference>
<dbReference type="EMBL" id="FWXD01000020">
    <property type="protein sequence ID" value="SMC28045.1"/>
    <property type="molecule type" value="Genomic_DNA"/>
</dbReference>
<evidence type="ECO:0000313" key="3">
    <source>
        <dbReference type="Proteomes" id="UP000192761"/>
    </source>
</evidence>
<accession>A0A1W1XW13</accession>
<proteinExistence type="predicted"/>
<dbReference type="Pfam" id="PF14243">
    <property type="entry name" value="R2K_3"/>
    <property type="match status" value="1"/>
</dbReference>
<evidence type="ECO:0000259" key="1">
    <source>
        <dbReference type="Pfam" id="PF14243"/>
    </source>
</evidence>
<dbReference type="OrthoDB" id="5355744at2"/>
<name>A0A1W1XW13_9NEIS</name>
<evidence type="ECO:0000313" key="2">
    <source>
        <dbReference type="EMBL" id="SMC28045.1"/>
    </source>
</evidence>
<dbReference type="Proteomes" id="UP000192761">
    <property type="component" value="Unassembled WGS sequence"/>
</dbReference>
<protein>
    <recommendedName>
        <fullName evidence="1">ATP-grasp domain-containing protein</fullName>
    </recommendedName>
</protein>
<dbReference type="STRING" id="1121001.SAMN02745857_03078"/>
<feature type="domain" description="ATP-grasp" evidence="1">
    <location>
        <begin position="128"/>
        <end position="264"/>
    </location>
</feature>
<gene>
    <name evidence="2" type="ORF">SAMN02745857_03078</name>
</gene>
<organism evidence="2 3">
    <name type="scientific">Andreprevotia lacus DSM 23236</name>
    <dbReference type="NCBI Taxonomy" id="1121001"/>
    <lineage>
        <taxon>Bacteria</taxon>
        <taxon>Pseudomonadati</taxon>
        <taxon>Pseudomonadota</taxon>
        <taxon>Betaproteobacteria</taxon>
        <taxon>Neisseriales</taxon>
        <taxon>Chitinibacteraceae</taxon>
        <taxon>Andreprevotia</taxon>
    </lineage>
</organism>
<dbReference type="AlphaFoldDB" id="A0A1W1XW13"/>
<sequence length="271" mass="30742">MDIASIENKLVVASSPVGVGSYDFNFELHFQCGHPYTFDEEWPCVLRIGGIADYDGMYAEMLEMGLRPVNSPQQHRLASELEAWYPQIADLTPRSEVFEALPDVGEIERRFSWPVFIKGSRQTSKHNPELAVVRDADHYGAVKTQYRNDPILHWQSPVVREFVPLMPIEGEVVGKVRPSMEFRSFWWRCRCVGWGPYWFQVPTYACPDIADGLAIAQTAASRLNVPFLVIDLAKTLDGRWIIIECNDAQESGYTGVVPQLMWRSVLAGNVC</sequence>
<keyword evidence="3" id="KW-1185">Reference proteome</keyword>
<dbReference type="RefSeq" id="WP_084091798.1">
    <property type="nucleotide sequence ID" value="NZ_FWXD01000020.1"/>
</dbReference>